<accession>A0A0J8D6W5</accession>
<dbReference type="STRING" id="1121307.CLCY_2c03690"/>
<name>A0A0J8D6W5_CLOCY</name>
<keyword evidence="2" id="KW-1185">Reference proteome</keyword>
<dbReference type="EMBL" id="LFVU01000027">
    <property type="protein sequence ID" value="KMT21607.1"/>
    <property type="molecule type" value="Genomic_DNA"/>
</dbReference>
<dbReference type="PATRIC" id="fig|1121307.3.peg.1227"/>
<organism evidence="1 2">
    <name type="scientific">Clostridium cylindrosporum DSM 605</name>
    <dbReference type="NCBI Taxonomy" id="1121307"/>
    <lineage>
        <taxon>Bacteria</taxon>
        <taxon>Bacillati</taxon>
        <taxon>Bacillota</taxon>
        <taxon>Clostridia</taxon>
        <taxon>Eubacteriales</taxon>
        <taxon>Clostridiaceae</taxon>
        <taxon>Clostridium</taxon>
    </lineage>
</organism>
<reference evidence="1 2" key="1">
    <citation type="submission" date="2015-06" db="EMBL/GenBank/DDBJ databases">
        <title>Draft genome sequence of the purine-degrading Clostridium cylindrosporum HC-1 (DSM 605).</title>
        <authorList>
            <person name="Poehlein A."/>
            <person name="Schiel-Bengelsdorf B."/>
            <person name="Bengelsdorf F."/>
            <person name="Daniel R."/>
            <person name="Duerre P."/>
        </authorList>
    </citation>
    <scope>NUCLEOTIDE SEQUENCE [LARGE SCALE GENOMIC DNA]</scope>
    <source>
        <strain evidence="1 2">DSM 605</strain>
    </source>
</reference>
<protein>
    <submittedName>
        <fullName evidence="1">Uncharacterized protein</fullName>
    </submittedName>
</protein>
<dbReference type="Proteomes" id="UP000036756">
    <property type="component" value="Unassembled WGS sequence"/>
</dbReference>
<proteinExistence type="predicted"/>
<comment type="caution">
    <text evidence="1">The sequence shown here is derived from an EMBL/GenBank/DDBJ whole genome shotgun (WGS) entry which is preliminary data.</text>
</comment>
<gene>
    <name evidence="1" type="ORF">CLCY_2c03690</name>
</gene>
<sequence>MKAREKILYELNKRFICERNEAVPIIYLIKKTNFEKKMVYQGIHELLNMELIERVFISVCPICYESNLHINESEFSIIRCNYCKEMYNNNDYIEKYRIKEEN</sequence>
<evidence type="ECO:0000313" key="1">
    <source>
        <dbReference type="EMBL" id="KMT21607.1"/>
    </source>
</evidence>
<evidence type="ECO:0000313" key="2">
    <source>
        <dbReference type="Proteomes" id="UP000036756"/>
    </source>
</evidence>
<dbReference type="AlphaFoldDB" id="A0A0J8D6W5"/>